<dbReference type="InterPro" id="IPR019546">
    <property type="entry name" value="TAT_signal_bac_arc"/>
</dbReference>
<proteinExistence type="predicted"/>
<feature type="chain" id="PRO_5035256027" evidence="3">
    <location>
        <begin position="30"/>
        <end position="345"/>
    </location>
</feature>
<evidence type="ECO:0000313" key="5">
    <source>
        <dbReference type="Proteomes" id="UP000598971"/>
    </source>
</evidence>
<dbReference type="PANTHER" id="PTHR10680">
    <property type="entry name" value="PEPTIDYL-GLYCINE ALPHA-AMIDATING MONOOXYGENASE"/>
    <property type="match status" value="1"/>
</dbReference>
<name>A0A8J8FAD8_9BACT</name>
<dbReference type="SUPFAM" id="SSF101898">
    <property type="entry name" value="NHL repeat"/>
    <property type="match status" value="1"/>
</dbReference>
<evidence type="ECO:0000256" key="2">
    <source>
        <dbReference type="ARBA" id="ARBA00023180"/>
    </source>
</evidence>
<keyword evidence="5" id="KW-1185">Reference proteome</keyword>
<sequence>MQRRNFIKHSALAAGALAMAPTLSSFGMAEDAILGHNNKRYKLNKDWGKLDFTHYPVKDCHEMIQDSKGRIFLLTNETHNNIIIYDRKGKLLDSWGHEYPGGHGLTLFNENGTEVLFICDNSRNQVIKTTLDGRVLLTLNYPKETGQYSKQEEFIPTETAIAANGDIYVADGYGKDFIIRYDYKGNYLGYFGGRGDKDEHLLNAHGVCMDYRNPKQPTLIVTSRQQNAFKRFTLDGKYISTIPMPGAWVCRPVIHGDYLYAAVLQSNANLWKQSGFVTILDKDFKVVSNLAGSEPIYKENQLQEMYQTVKAFDYPHDVCIDDEGNLYVAQWNSGQVYPYKLEPVI</sequence>
<keyword evidence="1 3" id="KW-0732">Signal</keyword>
<keyword evidence="2" id="KW-0325">Glycoprotein</keyword>
<dbReference type="Proteomes" id="UP000598971">
    <property type="component" value="Unassembled WGS sequence"/>
</dbReference>
<dbReference type="NCBIfam" id="TIGR01409">
    <property type="entry name" value="TAT_signal_seq"/>
    <property type="match status" value="1"/>
</dbReference>
<evidence type="ECO:0000313" key="4">
    <source>
        <dbReference type="EMBL" id="NNV53922.1"/>
    </source>
</evidence>
<dbReference type="AlphaFoldDB" id="A0A8J8FAD8"/>
<reference evidence="4" key="1">
    <citation type="submission" date="2019-10" db="EMBL/GenBank/DDBJ databases">
        <title>Draft genome sequence of Panacibacter sp. KCS-6.</title>
        <authorList>
            <person name="Yim K.J."/>
        </authorList>
    </citation>
    <scope>NUCLEOTIDE SEQUENCE</scope>
    <source>
        <strain evidence="4">KCS-6</strain>
    </source>
</reference>
<feature type="signal peptide" evidence="3">
    <location>
        <begin position="1"/>
        <end position="29"/>
    </location>
</feature>
<gene>
    <name evidence="4" type="ORF">GD597_00535</name>
</gene>
<protein>
    <submittedName>
        <fullName evidence="4">Twin-arginine translocation signal domain-containing protein</fullName>
    </submittedName>
</protein>
<organism evidence="4 5">
    <name type="scientific">Limnovirga soli</name>
    <dbReference type="NCBI Taxonomy" id="2656915"/>
    <lineage>
        <taxon>Bacteria</taxon>
        <taxon>Pseudomonadati</taxon>
        <taxon>Bacteroidota</taxon>
        <taxon>Chitinophagia</taxon>
        <taxon>Chitinophagales</taxon>
        <taxon>Chitinophagaceae</taxon>
        <taxon>Limnovirga</taxon>
    </lineage>
</organism>
<dbReference type="Gene3D" id="2.120.10.30">
    <property type="entry name" value="TolB, C-terminal domain"/>
    <property type="match status" value="1"/>
</dbReference>
<dbReference type="RefSeq" id="WP_171605837.1">
    <property type="nucleotide sequence ID" value="NZ_WHPF01000001.1"/>
</dbReference>
<evidence type="ECO:0000256" key="3">
    <source>
        <dbReference type="SAM" id="SignalP"/>
    </source>
</evidence>
<comment type="caution">
    <text evidence="4">The sequence shown here is derived from an EMBL/GenBank/DDBJ whole genome shotgun (WGS) entry which is preliminary data.</text>
</comment>
<evidence type="ECO:0000256" key="1">
    <source>
        <dbReference type="ARBA" id="ARBA00022729"/>
    </source>
</evidence>
<accession>A0A8J8FAD8</accession>
<dbReference type="EMBL" id="WHPF01000001">
    <property type="protein sequence ID" value="NNV53922.1"/>
    <property type="molecule type" value="Genomic_DNA"/>
</dbReference>
<dbReference type="InterPro" id="IPR011042">
    <property type="entry name" value="6-blade_b-propeller_TolB-like"/>
</dbReference>
<dbReference type="PANTHER" id="PTHR10680:SF38">
    <property type="entry name" value="BLL1368 PROTEIN"/>
    <property type="match status" value="1"/>
</dbReference>